<feature type="domain" description="HpcH/HpaI aldolase/citrate lyase" evidence="4">
    <location>
        <begin position="4"/>
        <end position="231"/>
    </location>
</feature>
<accession>A0ABX9W0X9</accession>
<dbReference type="PANTHER" id="PTHR32308:SF0">
    <property type="entry name" value="HPCH_HPAI ALDOLASE_CITRATE LYASE DOMAIN-CONTAINING PROTEIN"/>
    <property type="match status" value="1"/>
</dbReference>
<comment type="cofactor">
    <cofactor evidence="1">
        <name>Mg(2+)</name>
        <dbReference type="ChEBI" id="CHEBI:18420"/>
    </cofactor>
</comment>
<dbReference type="InterPro" id="IPR005000">
    <property type="entry name" value="Aldolase/citrate-lyase_domain"/>
</dbReference>
<protein>
    <submittedName>
        <fullName evidence="5">CoA ester lyase</fullName>
    </submittedName>
</protein>
<dbReference type="Pfam" id="PF03328">
    <property type="entry name" value="HpcH_HpaI"/>
    <property type="match status" value="1"/>
</dbReference>
<keyword evidence="2" id="KW-0479">Metal-binding</keyword>
<gene>
    <name evidence="5" type="ORF">D0911_13490</name>
</gene>
<evidence type="ECO:0000256" key="1">
    <source>
        <dbReference type="ARBA" id="ARBA00001946"/>
    </source>
</evidence>
<dbReference type="GO" id="GO:0016829">
    <property type="term" value="F:lyase activity"/>
    <property type="evidence" value="ECO:0007669"/>
    <property type="project" value="UniProtKB-KW"/>
</dbReference>
<dbReference type="RefSeq" id="WP_123182996.1">
    <property type="nucleotide sequence ID" value="NZ_RHGB01000015.1"/>
</dbReference>
<dbReference type="PANTHER" id="PTHR32308">
    <property type="entry name" value="LYASE BETA SUBUNIT, PUTATIVE (AFU_ORTHOLOGUE AFUA_4G13030)-RELATED"/>
    <property type="match status" value="1"/>
</dbReference>
<dbReference type="EMBL" id="RHGB01000015">
    <property type="protein sequence ID" value="RNL60287.1"/>
    <property type="molecule type" value="Genomic_DNA"/>
</dbReference>
<dbReference type="Proteomes" id="UP000274695">
    <property type="component" value="Unassembled WGS sequence"/>
</dbReference>
<dbReference type="InterPro" id="IPR015813">
    <property type="entry name" value="Pyrv/PenolPyrv_kinase-like_dom"/>
</dbReference>
<dbReference type="SUPFAM" id="SSF51621">
    <property type="entry name" value="Phosphoenolpyruvate/pyruvate domain"/>
    <property type="match status" value="1"/>
</dbReference>
<evidence type="ECO:0000256" key="3">
    <source>
        <dbReference type="ARBA" id="ARBA00022842"/>
    </source>
</evidence>
<evidence type="ECO:0000256" key="2">
    <source>
        <dbReference type="ARBA" id="ARBA00022723"/>
    </source>
</evidence>
<organism evidence="5 6">
    <name type="scientific">Zhongshania marina</name>
    <dbReference type="NCBI Taxonomy" id="2304603"/>
    <lineage>
        <taxon>Bacteria</taxon>
        <taxon>Pseudomonadati</taxon>
        <taxon>Pseudomonadota</taxon>
        <taxon>Gammaproteobacteria</taxon>
        <taxon>Cellvibrionales</taxon>
        <taxon>Spongiibacteraceae</taxon>
        <taxon>Zhongshania</taxon>
    </lineage>
</organism>
<evidence type="ECO:0000259" key="4">
    <source>
        <dbReference type="Pfam" id="PF03328"/>
    </source>
</evidence>
<keyword evidence="5" id="KW-0456">Lyase</keyword>
<sequence length="295" mass="31165">MIYRSFLFAPGDSDRKIEKAIATNADAIILDLEDAVVAENRPTARTMVRNVLQNIGPTMPGRLWVRVNPVCTDDCLSDLAAITCDGLAGVMVPKPDSAADIDTVSAYLAALERKEGLASGTVKILSVMTETGKGFLNAASYGNAERPRLSGVLWGAEDLSAALGASANTDEDGALSFTYQMARSLCLAAASAGEIQAIDTVYTDFKNPDGLRANSLAARREGFLGKIAIHPNQVDIINECFSPSAADIAHAKAVIAAFAENPGKGTVGLNGKMLDRPHQVQAERVLSLAEAFNIQ</sequence>
<evidence type="ECO:0000313" key="5">
    <source>
        <dbReference type="EMBL" id="RNL60287.1"/>
    </source>
</evidence>
<dbReference type="InterPro" id="IPR040442">
    <property type="entry name" value="Pyrv_kinase-like_dom_sf"/>
</dbReference>
<dbReference type="PIRSF" id="PIRSF015582">
    <property type="entry name" value="Cit_lyase_B"/>
    <property type="match status" value="1"/>
</dbReference>
<keyword evidence="3" id="KW-0460">Magnesium</keyword>
<evidence type="ECO:0000313" key="6">
    <source>
        <dbReference type="Proteomes" id="UP000274695"/>
    </source>
</evidence>
<proteinExistence type="predicted"/>
<reference evidence="5 6" key="1">
    <citation type="submission" date="2018-10" db="EMBL/GenBank/DDBJ databases">
        <title>Draft genome sequence of Zhongshania sp. DSW25-10.</title>
        <authorList>
            <person name="Oh J."/>
        </authorList>
    </citation>
    <scope>NUCLEOTIDE SEQUENCE [LARGE SCALE GENOMIC DNA]</scope>
    <source>
        <strain evidence="5 6">DSW25-10</strain>
    </source>
</reference>
<dbReference type="Gene3D" id="3.20.20.60">
    <property type="entry name" value="Phosphoenolpyruvate-binding domains"/>
    <property type="match status" value="1"/>
</dbReference>
<dbReference type="InterPro" id="IPR011206">
    <property type="entry name" value="Citrate_lyase_beta/mcl1/mcl2"/>
</dbReference>
<name>A0ABX9W0X9_9GAMM</name>
<comment type="caution">
    <text evidence="5">The sequence shown here is derived from an EMBL/GenBank/DDBJ whole genome shotgun (WGS) entry which is preliminary data.</text>
</comment>
<keyword evidence="6" id="KW-1185">Reference proteome</keyword>